<accession>A0A5C3PX08</accession>
<reference evidence="2 3" key="1">
    <citation type="journal article" date="2019" name="Nat. Ecol. Evol.">
        <title>Megaphylogeny resolves global patterns of mushroom evolution.</title>
        <authorList>
            <person name="Varga T."/>
            <person name="Krizsan K."/>
            <person name="Foldi C."/>
            <person name="Dima B."/>
            <person name="Sanchez-Garcia M."/>
            <person name="Sanchez-Ramirez S."/>
            <person name="Szollosi G.J."/>
            <person name="Szarkandi J.G."/>
            <person name="Papp V."/>
            <person name="Albert L."/>
            <person name="Andreopoulos W."/>
            <person name="Angelini C."/>
            <person name="Antonin V."/>
            <person name="Barry K.W."/>
            <person name="Bougher N.L."/>
            <person name="Buchanan P."/>
            <person name="Buyck B."/>
            <person name="Bense V."/>
            <person name="Catcheside P."/>
            <person name="Chovatia M."/>
            <person name="Cooper J."/>
            <person name="Damon W."/>
            <person name="Desjardin D."/>
            <person name="Finy P."/>
            <person name="Geml J."/>
            <person name="Haridas S."/>
            <person name="Hughes K."/>
            <person name="Justo A."/>
            <person name="Karasinski D."/>
            <person name="Kautmanova I."/>
            <person name="Kiss B."/>
            <person name="Kocsube S."/>
            <person name="Kotiranta H."/>
            <person name="LaButti K.M."/>
            <person name="Lechner B.E."/>
            <person name="Liimatainen K."/>
            <person name="Lipzen A."/>
            <person name="Lukacs Z."/>
            <person name="Mihaltcheva S."/>
            <person name="Morgado L.N."/>
            <person name="Niskanen T."/>
            <person name="Noordeloos M.E."/>
            <person name="Ohm R.A."/>
            <person name="Ortiz-Santana B."/>
            <person name="Ovrebo C."/>
            <person name="Racz N."/>
            <person name="Riley R."/>
            <person name="Savchenko A."/>
            <person name="Shiryaev A."/>
            <person name="Soop K."/>
            <person name="Spirin V."/>
            <person name="Szebenyi C."/>
            <person name="Tomsovsky M."/>
            <person name="Tulloss R.E."/>
            <person name="Uehling J."/>
            <person name="Grigoriev I.V."/>
            <person name="Vagvolgyi C."/>
            <person name="Papp T."/>
            <person name="Martin F.M."/>
            <person name="Miettinen O."/>
            <person name="Hibbett D.S."/>
            <person name="Nagy L.G."/>
        </authorList>
    </citation>
    <scope>NUCLEOTIDE SEQUENCE [LARGE SCALE GENOMIC DNA]</scope>
    <source>
        <strain evidence="2 3">HHB13444</strain>
    </source>
</reference>
<sequence>MNSLHVLRAIVAVSICVRADRPAGLSGPAELVVTLLLALYSRRAPRRAPGRVSPRPRHCGHCGWKLVEREAWRTARYVHSMIICSDKSIYAVVWS</sequence>
<dbReference type="Proteomes" id="UP000308197">
    <property type="component" value="Unassembled WGS sequence"/>
</dbReference>
<feature type="signal peptide" evidence="1">
    <location>
        <begin position="1"/>
        <end position="19"/>
    </location>
</feature>
<dbReference type="AlphaFoldDB" id="A0A5C3PX08"/>
<protein>
    <recommendedName>
        <fullName evidence="4">Secreted protein</fullName>
    </recommendedName>
</protein>
<keyword evidence="3" id="KW-1185">Reference proteome</keyword>
<feature type="chain" id="PRO_5022876669" description="Secreted protein" evidence="1">
    <location>
        <begin position="20"/>
        <end position="95"/>
    </location>
</feature>
<organism evidence="2 3">
    <name type="scientific">Polyporus arcularius HHB13444</name>
    <dbReference type="NCBI Taxonomy" id="1314778"/>
    <lineage>
        <taxon>Eukaryota</taxon>
        <taxon>Fungi</taxon>
        <taxon>Dikarya</taxon>
        <taxon>Basidiomycota</taxon>
        <taxon>Agaricomycotina</taxon>
        <taxon>Agaricomycetes</taxon>
        <taxon>Polyporales</taxon>
        <taxon>Polyporaceae</taxon>
        <taxon>Polyporus</taxon>
    </lineage>
</organism>
<evidence type="ECO:0000256" key="1">
    <source>
        <dbReference type="SAM" id="SignalP"/>
    </source>
</evidence>
<evidence type="ECO:0000313" key="3">
    <source>
        <dbReference type="Proteomes" id="UP000308197"/>
    </source>
</evidence>
<evidence type="ECO:0000313" key="2">
    <source>
        <dbReference type="EMBL" id="TFK94031.1"/>
    </source>
</evidence>
<keyword evidence="1" id="KW-0732">Signal</keyword>
<dbReference type="EMBL" id="ML210973">
    <property type="protein sequence ID" value="TFK94031.1"/>
    <property type="molecule type" value="Genomic_DNA"/>
</dbReference>
<name>A0A5C3PX08_9APHY</name>
<dbReference type="InParanoid" id="A0A5C3PX08"/>
<evidence type="ECO:0008006" key="4">
    <source>
        <dbReference type="Google" id="ProtNLM"/>
    </source>
</evidence>
<proteinExistence type="predicted"/>
<gene>
    <name evidence="2" type="ORF">K466DRAFT_20940</name>
</gene>